<evidence type="ECO:0000313" key="8">
    <source>
        <dbReference type="EnsemblMetazoa" id="OVOC11755.1"/>
    </source>
</evidence>
<sequence>MNDKKMEEETNVIRADICSTIRNGLLEMMINSAKQKQASINNTSSSIDLKIRIKAEFRGEKFCFEMHRPVMFDELQMHLNSRCKLKLNIYYTLRNHELIVPIRNQLELDRAIELVDLDRTLRQRSLRLLLSRYQPDNRLSTLITCSPIPDASGTFSVQPSRIIEIPYWECRSSCASSSTGMIGSSAKRQNSSSVSSGVVLADFDEHSQKGSSTPCAPTNWKQGKCIGSGTFGKVYVCVDVDTGKEVALKRFNICRSDKHLKNHIIQLENEINLLSTIQHDRIVQYLGAQQINDSICIFIEYMTGGSVKDYIATYGSLSCAVAGKYTYQVLQGLEYLHRNEIIHRDIKPANILRDSNGNVKIGDFGSAKRLQAICSQQTSTFIGTPNYMAPEVVLGHTRHGRKADIWSVGCTLVEMLTMKPPWNNLEPMAIIFNIAQHNPTYELPLDADPILAQLINWTFERDVDKRPSASQLLNNLASYRFSNIS</sequence>
<evidence type="ECO:0000259" key="7">
    <source>
        <dbReference type="PROSITE" id="PS50011"/>
    </source>
</evidence>
<evidence type="ECO:0000256" key="5">
    <source>
        <dbReference type="ARBA" id="ARBA00022840"/>
    </source>
</evidence>
<evidence type="ECO:0000256" key="3">
    <source>
        <dbReference type="ARBA" id="ARBA00022741"/>
    </source>
</evidence>
<dbReference type="GO" id="GO:0035556">
    <property type="term" value="P:intracellular signal transduction"/>
    <property type="evidence" value="ECO:0007669"/>
    <property type="project" value="UniProtKB-ARBA"/>
</dbReference>
<keyword evidence="2" id="KW-0808">Transferase</keyword>
<evidence type="ECO:0000313" key="9">
    <source>
        <dbReference type="Proteomes" id="UP000024404"/>
    </source>
</evidence>
<dbReference type="SUPFAM" id="SSF54277">
    <property type="entry name" value="CAD &amp; PB1 domains"/>
    <property type="match status" value="1"/>
</dbReference>
<protein>
    <submittedName>
        <fullName evidence="8">Protein kinase domain-containing protein</fullName>
    </submittedName>
</protein>
<dbReference type="FunFam" id="1.10.510.10:FF:000071">
    <property type="entry name" value="Mitogen-activated protein kinase kinase kinase 3 isoform 2"/>
    <property type="match status" value="1"/>
</dbReference>
<reference evidence="9" key="1">
    <citation type="submission" date="2013-10" db="EMBL/GenBank/DDBJ databases">
        <title>Genome sequencing of Onchocerca volvulus.</title>
        <authorList>
            <person name="Cotton J."/>
            <person name="Tsai J."/>
            <person name="Stanley E."/>
            <person name="Tracey A."/>
            <person name="Holroyd N."/>
            <person name="Lustigman S."/>
            <person name="Berriman M."/>
        </authorList>
    </citation>
    <scope>NUCLEOTIDE SEQUENCE</scope>
</reference>
<dbReference type="Pfam" id="PF00564">
    <property type="entry name" value="PB1"/>
    <property type="match status" value="1"/>
</dbReference>
<keyword evidence="1" id="KW-0723">Serine/threonine-protein kinase</keyword>
<evidence type="ECO:0000256" key="2">
    <source>
        <dbReference type="ARBA" id="ARBA00022679"/>
    </source>
</evidence>
<feature type="binding site" evidence="6">
    <location>
        <position position="249"/>
    </location>
    <ligand>
        <name>ATP</name>
        <dbReference type="ChEBI" id="CHEBI:30616"/>
    </ligand>
</feature>
<reference evidence="8" key="2">
    <citation type="submission" date="2022-06" db="UniProtKB">
        <authorList>
            <consortium name="EnsemblMetazoa"/>
        </authorList>
    </citation>
    <scope>IDENTIFICATION</scope>
</reference>
<dbReference type="AlphaFoldDB" id="A0A8R1TL53"/>
<dbReference type="GO" id="GO:0004674">
    <property type="term" value="F:protein serine/threonine kinase activity"/>
    <property type="evidence" value="ECO:0007669"/>
    <property type="project" value="UniProtKB-KW"/>
</dbReference>
<dbReference type="EnsemblMetazoa" id="OVOC11755.1">
    <property type="protein sequence ID" value="OVOC11755.1"/>
    <property type="gene ID" value="WBGene00248564"/>
</dbReference>
<dbReference type="GO" id="GO:0005524">
    <property type="term" value="F:ATP binding"/>
    <property type="evidence" value="ECO:0007669"/>
    <property type="project" value="UniProtKB-UniRule"/>
</dbReference>
<dbReference type="Proteomes" id="UP000024404">
    <property type="component" value="Unassembled WGS sequence"/>
</dbReference>
<dbReference type="SUPFAM" id="SSF56112">
    <property type="entry name" value="Protein kinase-like (PK-like)"/>
    <property type="match status" value="1"/>
</dbReference>
<dbReference type="EMBL" id="CMVM020000009">
    <property type="status" value="NOT_ANNOTATED_CDS"/>
    <property type="molecule type" value="Genomic_DNA"/>
</dbReference>
<dbReference type="InterPro" id="IPR017441">
    <property type="entry name" value="Protein_kinase_ATP_BS"/>
</dbReference>
<dbReference type="OMA" id="ILIFMEY"/>
<dbReference type="Gene3D" id="1.10.510.10">
    <property type="entry name" value="Transferase(Phosphotransferase) domain 1"/>
    <property type="match status" value="1"/>
</dbReference>
<organism evidence="8 9">
    <name type="scientific">Onchocerca volvulus</name>
    <dbReference type="NCBI Taxonomy" id="6282"/>
    <lineage>
        <taxon>Eukaryota</taxon>
        <taxon>Metazoa</taxon>
        <taxon>Ecdysozoa</taxon>
        <taxon>Nematoda</taxon>
        <taxon>Chromadorea</taxon>
        <taxon>Rhabditida</taxon>
        <taxon>Spirurina</taxon>
        <taxon>Spiruromorpha</taxon>
        <taxon>Filarioidea</taxon>
        <taxon>Onchocercidae</taxon>
        <taxon>Onchocerca</taxon>
    </lineage>
</organism>
<keyword evidence="5 6" id="KW-0067">ATP-binding</keyword>
<dbReference type="InterPro" id="IPR000719">
    <property type="entry name" value="Prot_kinase_dom"/>
</dbReference>
<accession>A0A8R1TL53</accession>
<keyword evidence="3 6" id="KW-0547">Nucleotide-binding</keyword>
<dbReference type="SMART" id="SM00220">
    <property type="entry name" value="S_TKc"/>
    <property type="match status" value="1"/>
</dbReference>
<dbReference type="Gene3D" id="3.10.20.90">
    <property type="entry name" value="Phosphatidylinositol 3-kinase Catalytic Subunit, Chain A, domain 1"/>
    <property type="match status" value="1"/>
</dbReference>
<dbReference type="PANTHER" id="PTHR11584:SF369">
    <property type="entry name" value="MITOGEN-ACTIVATED PROTEIN KINASE KINASE KINASE 19-RELATED"/>
    <property type="match status" value="1"/>
</dbReference>
<dbReference type="InterPro" id="IPR011009">
    <property type="entry name" value="Kinase-like_dom_sf"/>
</dbReference>
<dbReference type="SMART" id="SM00666">
    <property type="entry name" value="PB1"/>
    <property type="match status" value="1"/>
</dbReference>
<name>A0A8R1TL53_ONCVO</name>
<dbReference type="PANTHER" id="PTHR11584">
    <property type="entry name" value="SERINE/THREONINE PROTEIN KINASE"/>
    <property type="match status" value="1"/>
</dbReference>
<keyword evidence="4" id="KW-0418">Kinase</keyword>
<evidence type="ECO:0000256" key="1">
    <source>
        <dbReference type="ARBA" id="ARBA00022527"/>
    </source>
</evidence>
<dbReference type="Pfam" id="PF00069">
    <property type="entry name" value="Pkinase"/>
    <property type="match status" value="1"/>
</dbReference>
<dbReference type="InterPro" id="IPR000270">
    <property type="entry name" value="PB1_dom"/>
</dbReference>
<keyword evidence="9" id="KW-1185">Reference proteome</keyword>
<evidence type="ECO:0000256" key="6">
    <source>
        <dbReference type="PROSITE-ProRule" id="PRU10141"/>
    </source>
</evidence>
<dbReference type="PROSITE" id="PS00107">
    <property type="entry name" value="PROTEIN_KINASE_ATP"/>
    <property type="match status" value="1"/>
</dbReference>
<dbReference type="PROSITE" id="PS50011">
    <property type="entry name" value="PROTEIN_KINASE_DOM"/>
    <property type="match status" value="1"/>
</dbReference>
<proteinExistence type="predicted"/>
<feature type="domain" description="Protein kinase" evidence="7">
    <location>
        <begin position="220"/>
        <end position="482"/>
    </location>
</feature>
<evidence type="ECO:0000256" key="4">
    <source>
        <dbReference type="ARBA" id="ARBA00022777"/>
    </source>
</evidence>